<dbReference type="AlphaFoldDB" id="A0A0E9RCX6"/>
<accession>A0A0E9RCX6</accession>
<sequence>MLNLYTLAPHPVHSQVNDTPQTCILHLT</sequence>
<organism evidence="1">
    <name type="scientific">Anguilla anguilla</name>
    <name type="common">European freshwater eel</name>
    <name type="synonym">Muraena anguilla</name>
    <dbReference type="NCBI Taxonomy" id="7936"/>
    <lineage>
        <taxon>Eukaryota</taxon>
        <taxon>Metazoa</taxon>
        <taxon>Chordata</taxon>
        <taxon>Craniata</taxon>
        <taxon>Vertebrata</taxon>
        <taxon>Euteleostomi</taxon>
        <taxon>Actinopterygii</taxon>
        <taxon>Neopterygii</taxon>
        <taxon>Teleostei</taxon>
        <taxon>Anguilliformes</taxon>
        <taxon>Anguillidae</taxon>
        <taxon>Anguilla</taxon>
    </lineage>
</organism>
<protein>
    <submittedName>
        <fullName evidence="1">Uncharacterized protein</fullName>
    </submittedName>
</protein>
<name>A0A0E9RCX6_ANGAN</name>
<evidence type="ECO:0000313" key="1">
    <source>
        <dbReference type="EMBL" id="JAH26310.1"/>
    </source>
</evidence>
<reference evidence="1" key="2">
    <citation type="journal article" date="2015" name="Fish Shellfish Immunol.">
        <title>Early steps in the European eel (Anguilla anguilla)-Vibrio vulnificus interaction in the gills: Role of the RtxA13 toxin.</title>
        <authorList>
            <person name="Callol A."/>
            <person name="Pajuelo D."/>
            <person name="Ebbesson L."/>
            <person name="Teles M."/>
            <person name="MacKenzie S."/>
            <person name="Amaro C."/>
        </authorList>
    </citation>
    <scope>NUCLEOTIDE SEQUENCE</scope>
</reference>
<proteinExistence type="predicted"/>
<dbReference type="EMBL" id="GBXM01082267">
    <property type="protein sequence ID" value="JAH26310.1"/>
    <property type="molecule type" value="Transcribed_RNA"/>
</dbReference>
<reference evidence="1" key="1">
    <citation type="submission" date="2014-11" db="EMBL/GenBank/DDBJ databases">
        <authorList>
            <person name="Amaro Gonzalez C."/>
        </authorList>
    </citation>
    <scope>NUCLEOTIDE SEQUENCE</scope>
</reference>